<dbReference type="OrthoDB" id="9816308at2"/>
<comment type="caution">
    <text evidence="2">The sequence shown here is derived from an EMBL/GenBank/DDBJ whole genome shotgun (WGS) entry which is preliminary data.</text>
</comment>
<dbReference type="PANTHER" id="PTHR40469:SF2">
    <property type="entry name" value="GALACTOSE-BINDING DOMAIN-LIKE SUPERFAMILY PROTEIN"/>
    <property type="match status" value="1"/>
</dbReference>
<dbReference type="Pfam" id="PF06283">
    <property type="entry name" value="ThuA"/>
    <property type="match status" value="1"/>
</dbReference>
<protein>
    <submittedName>
        <fullName evidence="2">ThuA domain-containing protein</fullName>
    </submittedName>
</protein>
<dbReference type="InterPro" id="IPR029062">
    <property type="entry name" value="Class_I_gatase-like"/>
</dbReference>
<organism evidence="2 3">
    <name type="scientific">Aquirufa rosea</name>
    <dbReference type="NCBI Taxonomy" id="2509241"/>
    <lineage>
        <taxon>Bacteria</taxon>
        <taxon>Pseudomonadati</taxon>
        <taxon>Bacteroidota</taxon>
        <taxon>Cytophagia</taxon>
        <taxon>Cytophagales</taxon>
        <taxon>Flectobacillaceae</taxon>
        <taxon>Aquirufa</taxon>
    </lineage>
</organism>
<sequence>MKYSLLKAFLVLILGLGTLLSPAWAQKNKLKNSQILVYTKNGVGYVHDNIPSAVQCIRDLGKQHKFSVDVSDDPNVFTENNLKKYTLIIFTSTNNDVFANDEQRLAFRRYIEAGGGFVGVHSVTGTERKWVWFKMMVGETFTWHANFQSFSVINIDPKHPSMEGIPSVWTKEDECYFGREMYPGIKVLMMHDVSTLDKKQSDLILKNAGTFGDYFPAVWYQDFQGGHVWVTTLGHSKVDYQNPLYSNHLLQGIKYVANQSKGIDFNRAFSSNRDDKLHFND</sequence>
<dbReference type="SUPFAM" id="SSF52317">
    <property type="entry name" value="Class I glutamine amidotransferase-like"/>
    <property type="match status" value="1"/>
</dbReference>
<dbReference type="EMBL" id="SDHY01000001">
    <property type="protein sequence ID" value="RXK52397.1"/>
    <property type="molecule type" value="Genomic_DNA"/>
</dbReference>
<dbReference type="RefSeq" id="WP_129025623.1">
    <property type="nucleotide sequence ID" value="NZ_SDHY01000001.1"/>
</dbReference>
<dbReference type="Proteomes" id="UP000289455">
    <property type="component" value="Unassembled WGS sequence"/>
</dbReference>
<evidence type="ECO:0000313" key="3">
    <source>
        <dbReference type="Proteomes" id="UP000289455"/>
    </source>
</evidence>
<dbReference type="Gene3D" id="3.40.50.880">
    <property type="match status" value="1"/>
</dbReference>
<keyword evidence="3" id="KW-1185">Reference proteome</keyword>
<evidence type="ECO:0000313" key="2">
    <source>
        <dbReference type="EMBL" id="RXK52397.1"/>
    </source>
</evidence>
<proteinExistence type="predicted"/>
<gene>
    <name evidence="2" type="ORF">ESB04_01740</name>
</gene>
<reference evidence="2 3" key="1">
    <citation type="submission" date="2019-01" db="EMBL/GenBank/DDBJ databases">
        <title>Cytophagaceae bacterium strain CAR-16.</title>
        <authorList>
            <person name="Chen W.-M."/>
        </authorList>
    </citation>
    <scope>NUCLEOTIDE SEQUENCE [LARGE SCALE GENOMIC DNA]</scope>
    <source>
        <strain evidence="2 3">CAR-16</strain>
    </source>
</reference>
<dbReference type="PANTHER" id="PTHR40469">
    <property type="entry name" value="SECRETED GLYCOSYL HYDROLASE"/>
    <property type="match status" value="1"/>
</dbReference>
<dbReference type="InterPro" id="IPR029010">
    <property type="entry name" value="ThuA-like"/>
</dbReference>
<feature type="domain" description="ThuA-like" evidence="1">
    <location>
        <begin position="35"/>
        <end position="256"/>
    </location>
</feature>
<evidence type="ECO:0000259" key="1">
    <source>
        <dbReference type="Pfam" id="PF06283"/>
    </source>
</evidence>
<accession>A0A4Q1C2J7</accession>
<name>A0A4Q1C2J7_9BACT</name>
<dbReference type="AlphaFoldDB" id="A0A4Q1C2J7"/>